<evidence type="ECO:0000313" key="3">
    <source>
        <dbReference type="Proteomes" id="UP001196413"/>
    </source>
</evidence>
<proteinExistence type="predicted"/>
<evidence type="ECO:0000256" key="1">
    <source>
        <dbReference type="SAM" id="Phobius"/>
    </source>
</evidence>
<evidence type="ECO:0000313" key="2">
    <source>
        <dbReference type="EMBL" id="KAJ1347193.1"/>
    </source>
</evidence>
<keyword evidence="1" id="KW-1133">Transmembrane helix</keyword>
<protein>
    <submittedName>
        <fullName evidence="2">Uncharacterized protein</fullName>
    </submittedName>
</protein>
<dbReference type="AlphaFoldDB" id="A0AAD5LZF5"/>
<keyword evidence="3" id="KW-1185">Reference proteome</keyword>
<accession>A0AAD5LZF5</accession>
<keyword evidence="1" id="KW-0812">Transmembrane</keyword>
<reference evidence="2" key="1">
    <citation type="submission" date="2021-06" db="EMBL/GenBank/DDBJ databases">
        <title>Parelaphostrongylus tenuis whole genome reference sequence.</title>
        <authorList>
            <person name="Garwood T.J."/>
            <person name="Larsen P.A."/>
            <person name="Fountain-Jones N.M."/>
            <person name="Garbe J.R."/>
            <person name="Macchietto M.G."/>
            <person name="Kania S.A."/>
            <person name="Gerhold R.W."/>
            <person name="Richards J.E."/>
            <person name="Wolf T.M."/>
        </authorList>
    </citation>
    <scope>NUCLEOTIDE SEQUENCE</scope>
    <source>
        <strain evidence="2">MNPRO001-30</strain>
        <tissue evidence="2">Meninges</tissue>
    </source>
</reference>
<feature type="transmembrane region" description="Helical" evidence="1">
    <location>
        <begin position="33"/>
        <end position="55"/>
    </location>
</feature>
<keyword evidence="1" id="KW-0472">Membrane</keyword>
<dbReference type="EMBL" id="JAHQIW010000291">
    <property type="protein sequence ID" value="KAJ1347193.1"/>
    <property type="molecule type" value="Genomic_DNA"/>
</dbReference>
<name>A0AAD5LZF5_PARTN</name>
<comment type="caution">
    <text evidence="2">The sequence shown here is derived from an EMBL/GenBank/DDBJ whole genome shotgun (WGS) entry which is preliminary data.</text>
</comment>
<sequence>MFDTEANSFLCMRIIVKKCGINLIVSDILWPSAMFRVVAGVSTWVGWVVAMDGVLENGRRFLYTHD</sequence>
<dbReference type="Proteomes" id="UP001196413">
    <property type="component" value="Unassembled WGS sequence"/>
</dbReference>
<gene>
    <name evidence="2" type="ORF">KIN20_002195</name>
</gene>
<organism evidence="2 3">
    <name type="scientific">Parelaphostrongylus tenuis</name>
    <name type="common">Meningeal worm</name>
    <dbReference type="NCBI Taxonomy" id="148309"/>
    <lineage>
        <taxon>Eukaryota</taxon>
        <taxon>Metazoa</taxon>
        <taxon>Ecdysozoa</taxon>
        <taxon>Nematoda</taxon>
        <taxon>Chromadorea</taxon>
        <taxon>Rhabditida</taxon>
        <taxon>Rhabditina</taxon>
        <taxon>Rhabditomorpha</taxon>
        <taxon>Strongyloidea</taxon>
        <taxon>Metastrongylidae</taxon>
        <taxon>Parelaphostrongylus</taxon>
    </lineage>
</organism>